<evidence type="ECO:0000313" key="3">
    <source>
        <dbReference type="Proteomes" id="UP001152321"/>
    </source>
</evidence>
<proteinExistence type="predicted"/>
<evidence type="ECO:0000313" key="2">
    <source>
        <dbReference type="EMBL" id="MDG0815494.1"/>
    </source>
</evidence>
<evidence type="ECO:0000256" key="1">
    <source>
        <dbReference type="SAM" id="SignalP"/>
    </source>
</evidence>
<keyword evidence="1" id="KW-0732">Signal</keyword>
<dbReference type="Proteomes" id="UP001152321">
    <property type="component" value="Unassembled WGS sequence"/>
</dbReference>
<protein>
    <submittedName>
        <fullName evidence="2">Tail fiber domain-containing protein</fullName>
    </submittedName>
</protein>
<reference evidence="2" key="1">
    <citation type="submission" date="2022-08" db="EMBL/GenBank/DDBJ databases">
        <title>Novel Bdellovibrio Species Isolated from Svalbard: Designation Bdellovibrio svalbardensis.</title>
        <authorList>
            <person name="Mitchell R.J."/>
            <person name="Choi S.Y."/>
        </authorList>
    </citation>
    <scope>NUCLEOTIDE SEQUENCE</scope>
    <source>
        <strain evidence="2">PAP01</strain>
    </source>
</reference>
<comment type="caution">
    <text evidence="2">The sequence shown here is derived from an EMBL/GenBank/DDBJ whole genome shotgun (WGS) entry which is preliminary data.</text>
</comment>
<organism evidence="2 3">
    <name type="scientific">Bdellovibrio svalbardensis</name>
    <dbReference type="NCBI Taxonomy" id="2972972"/>
    <lineage>
        <taxon>Bacteria</taxon>
        <taxon>Pseudomonadati</taxon>
        <taxon>Bdellovibrionota</taxon>
        <taxon>Bdellovibrionia</taxon>
        <taxon>Bdellovibrionales</taxon>
        <taxon>Pseudobdellovibrionaceae</taxon>
        <taxon>Bdellovibrio</taxon>
    </lineage>
</organism>
<dbReference type="RefSeq" id="WP_277576969.1">
    <property type="nucleotide sequence ID" value="NZ_JANRMI010000001.1"/>
</dbReference>
<dbReference type="EMBL" id="JANRMI010000001">
    <property type="protein sequence ID" value="MDG0815494.1"/>
    <property type="molecule type" value="Genomic_DNA"/>
</dbReference>
<accession>A0ABT6DHU5</accession>
<name>A0ABT6DHU5_9BACT</name>
<sequence length="1342" mass="135915">MRTCTYLIILFSIFGLLHVQASPNSLTYQGRILKSDGTPLEYNNVSFLFEITNPAGTCVIYREQKNAVNMANSGGVFDVPIGTGSKLFPLSPTKTLLSVFDNSSNLDCGDANNNVASTYSPAQGHSRILRVQFHDGTGWKLISPDSEIRSVPYSAFAQSAQTLGSKTADDFVLKTGLPTCAAGTFLSYDGTSLSCAAVSGAAGGTVTTVTSGNSYLTIVNNTSTPTLTLNVGTASNTVAAGNDPRFTDARVPTGAAGGDLGGSYPNPSVAKINGTALSLNALTSGQVLKYDGANWINSAIAISDVTNLSTTLSGYQTVAAFNTAVGSANCTTYETPYWNSVAGKLLCQAINVSLAGDASGSIGAVTVDRIKGVPVGTAAPTTGQVLKYDGTKWAPGSDNDGGGTVTNVSVSAPLSVTNGSTTPAISISQATTSTSGYLSSADWNTFNSKQAAGNYITALTGDVTASGAGSANASVAKLQGSTLTITTPANKDYLKYNGSSFVNSPLLASDLNGAIPAANLPAFSGDVTSSAGSTTLTLADVGTAGTYYKVTTDAKGRVNSGVASLIATDIPSLDWTKITTGKPTTLSGYGITDSLITNAGGTPSIQTGLDASKPGSPSAGAIYFATDSKVIYQYNSGSWISIASSSGSGGTITGVTAGTGLSGGGTTGTVTLNLTNTAVTPGSYTRANITVDAQGRVTSSSNGASVNLASEITGTLPIANGGTGATTALGAFNLLSPLTTKGDLLTRDGTNNIRLPAGTDGQFLSADSTQASGLKWVTPTNGTVTSVSGTLPVVVATGTTTPVVSVNDATTSTKGIVQVGAGIAVSSGTISADPANFPSVVPVSKGGTGASSITANGLVAANGTGTAYTSFACGVGQTITFNASGVAACSTYTSAGLFLNGGNSFAAAATIGTNDNNTFAIETNNTTRLTVDTSGNVGIGTTTPAARLSVVGTGFTDSSVYATRYGNHSSGAAFWSVKNRGTSEAVYAPVLANDYLSTLGAAGVIDTVGTQVTAGAISYIAESDWSAGVTPAALLFKVNDGNDTAALTERMRIDSSGRVGIGTASPGQKLSVAGTIESTSGGIKFPDGTTQTTAASASGATSGIVRYNSGRRYYDGTYATSCAAYLAGAGLKSYAGDVGDGVYTIDPDGAGPIPQLDVWCHMSQGGWMSLPTGRLTVGKNFNNTSDALSMEPEGGFLNQKVYLHSAVAGSSGANWIGGCIILDTDGITHTDVALVWDANYIYGSAKSISIGVSSNLVTFQNDIYNYITPADVTYTATSTIIDSKTDSTTGIQFNTIAFNGEFRNIQFGKYALKTQGRRYIYICTGSYSSGFWHTAAVRVKIK</sequence>
<gene>
    <name evidence="2" type="ORF">NWE73_03905</name>
</gene>
<feature type="chain" id="PRO_5045565074" evidence="1">
    <location>
        <begin position="22"/>
        <end position="1342"/>
    </location>
</feature>
<feature type="signal peptide" evidence="1">
    <location>
        <begin position="1"/>
        <end position="21"/>
    </location>
</feature>
<keyword evidence="3" id="KW-1185">Reference proteome</keyword>